<evidence type="ECO:0000313" key="14">
    <source>
        <dbReference type="Proteomes" id="UP001304895"/>
    </source>
</evidence>
<evidence type="ECO:0000256" key="6">
    <source>
        <dbReference type="ARBA" id="ARBA00022771"/>
    </source>
</evidence>
<dbReference type="InterPro" id="IPR003959">
    <property type="entry name" value="ATPase_AAA_core"/>
</dbReference>
<organism evidence="13 14">
    <name type="scientific">Trichocladium antarcticum</name>
    <dbReference type="NCBI Taxonomy" id="1450529"/>
    <lineage>
        <taxon>Eukaryota</taxon>
        <taxon>Fungi</taxon>
        <taxon>Dikarya</taxon>
        <taxon>Ascomycota</taxon>
        <taxon>Pezizomycotina</taxon>
        <taxon>Sordariomycetes</taxon>
        <taxon>Sordariomycetidae</taxon>
        <taxon>Sordariales</taxon>
        <taxon>Chaetomiaceae</taxon>
        <taxon>Trichocladium</taxon>
    </lineage>
</organism>
<feature type="domain" description="PHD-type" evidence="12">
    <location>
        <begin position="306"/>
        <end position="356"/>
    </location>
</feature>
<gene>
    <name evidence="13" type="ORF">BT67DRAFT_314139</name>
</gene>
<dbReference type="CDD" id="cd15492">
    <property type="entry name" value="PHD_BRPF_JADE_like"/>
    <property type="match status" value="1"/>
</dbReference>
<protein>
    <recommendedName>
        <fullName evidence="3">Origin recognition complex subunit 4</fullName>
    </recommendedName>
</protein>
<dbReference type="InterPro" id="IPR001965">
    <property type="entry name" value="Znf_PHD"/>
</dbReference>
<evidence type="ECO:0000256" key="4">
    <source>
        <dbReference type="ARBA" id="ARBA00022705"/>
    </source>
</evidence>
<dbReference type="SUPFAM" id="SSF52540">
    <property type="entry name" value="P-loop containing nucleoside triphosphate hydrolases"/>
    <property type="match status" value="1"/>
</dbReference>
<proteinExistence type="inferred from homology"/>
<dbReference type="InterPro" id="IPR019786">
    <property type="entry name" value="Zinc_finger_PHD-type_CS"/>
</dbReference>
<evidence type="ECO:0000313" key="13">
    <source>
        <dbReference type="EMBL" id="KAK4134279.1"/>
    </source>
</evidence>
<dbReference type="InterPro" id="IPR032705">
    <property type="entry name" value="ORC4_C"/>
</dbReference>
<dbReference type="EMBL" id="MU853409">
    <property type="protein sequence ID" value="KAK4134279.1"/>
    <property type="molecule type" value="Genomic_DNA"/>
</dbReference>
<feature type="compositionally biased region" description="Basic residues" evidence="11">
    <location>
        <begin position="236"/>
        <end position="248"/>
    </location>
</feature>
<evidence type="ECO:0000256" key="3">
    <source>
        <dbReference type="ARBA" id="ARBA00019083"/>
    </source>
</evidence>
<dbReference type="GO" id="GO:0016887">
    <property type="term" value="F:ATP hydrolysis activity"/>
    <property type="evidence" value="ECO:0007669"/>
    <property type="project" value="InterPro"/>
</dbReference>
<accession>A0AAN6UK77</accession>
<feature type="compositionally biased region" description="Polar residues" evidence="11">
    <location>
        <begin position="37"/>
        <end position="47"/>
    </location>
</feature>
<keyword evidence="9" id="KW-0539">Nucleus</keyword>
<dbReference type="Pfam" id="PF13831">
    <property type="entry name" value="PHD_2"/>
    <property type="match status" value="1"/>
</dbReference>
<feature type="region of interest" description="Disordered" evidence="11">
    <location>
        <begin position="1"/>
        <end position="306"/>
    </location>
</feature>
<dbReference type="GO" id="GO:0006270">
    <property type="term" value="P:DNA replication initiation"/>
    <property type="evidence" value="ECO:0007669"/>
    <property type="project" value="TreeGrafter"/>
</dbReference>
<comment type="caution">
    <text evidence="13">The sequence shown here is derived from an EMBL/GenBank/DDBJ whole genome shotgun (WGS) entry which is preliminary data.</text>
</comment>
<dbReference type="InterPro" id="IPR003593">
    <property type="entry name" value="AAA+_ATPase"/>
</dbReference>
<dbReference type="Pfam" id="PF14629">
    <property type="entry name" value="ORC4_C"/>
    <property type="match status" value="1"/>
</dbReference>
<evidence type="ECO:0000256" key="10">
    <source>
        <dbReference type="PROSITE-ProRule" id="PRU00146"/>
    </source>
</evidence>
<sequence>MASRNHTPATRKRPRSQDEEDPASTASKKRRLRSANDGPSTTANGTSGRRRRAPAAQPAKDSTTDVREAPDTETTQDQTPKKLQASATSQKTSVYDVPDSGEDELVTPALTARRQTRRPSVAAVAGDGGGAASPNDEPGKRKRGRPRTRERKASGGVENGAVPVARMSASPSPSPARRRPGRLSASPGSPSRGSHDAPRSEVATKSPAVPKTRRPRVAAKRRLEDAAGLPKGILTPRKRGGGIARGRKNVAFEHGPDEEALDGLAAESPSKSVRKARQPAPKAVVDEMEEVGGEPEADGQGPDEDDEVCAICSKPDSEPPNLIVFCDNCDTPVHQECYGLAEIPEGDWVCRDCSQEGTSLAIGGGKSRTDASVVAQEDQVPDVPNFAQHLRTMQRVLLDRCTGRRRIKLRGQDEAYKKTHQLVEQTIVAGEGNSMMVIGARGCGKTTLVESVITDMGKHHKDQFHAVRLNGFIHTDDKLALREIWRQLGKEMEVEDELVKTSNHADTMASLLALLSHPSEMSETQDGITSRSIVFVIDEFDLFATHARQTLLYNLFDIAQARKAPIAVLGLTTRIDVVESLEKRVKSRFSHRYVYLSLPTSVPAYWGICRQGLGVDDDDMVPEGIDPKLEGHRAFWDWWNGQIAVRRQPLARLCQLASLTNPQALHRTQGFLDQLEAHFYSAKSVSAFLTTCILPLAALSPAAPSLQLPAVSGPGISLEAPDSKLHLLGSLSDLDLALLVAAARLDIVAHTDTVNFAMAYDEYTSLMGKQRVQSASAGMLALGGAARVWGRGAAGIAWERLVALGLLVPAAAGGRGTAGLGGLDAKMWKVDVALEEVPTAVKLNAVLARWCREI</sequence>
<dbReference type="Pfam" id="PF00004">
    <property type="entry name" value="AAA"/>
    <property type="match status" value="1"/>
</dbReference>
<evidence type="ECO:0000256" key="1">
    <source>
        <dbReference type="ARBA" id="ARBA00004123"/>
    </source>
</evidence>
<keyword evidence="8" id="KW-0238">DNA-binding</keyword>
<evidence type="ECO:0000256" key="8">
    <source>
        <dbReference type="ARBA" id="ARBA00023125"/>
    </source>
</evidence>
<dbReference type="PROSITE" id="PS50016">
    <property type="entry name" value="ZF_PHD_2"/>
    <property type="match status" value="1"/>
</dbReference>
<evidence type="ECO:0000256" key="9">
    <source>
        <dbReference type="ARBA" id="ARBA00023242"/>
    </source>
</evidence>
<feature type="compositionally biased region" description="Low complexity" evidence="11">
    <location>
        <begin position="182"/>
        <end position="192"/>
    </location>
</feature>
<dbReference type="AlphaFoldDB" id="A0AAN6UK77"/>
<evidence type="ECO:0000256" key="2">
    <source>
        <dbReference type="ARBA" id="ARBA00005334"/>
    </source>
</evidence>
<dbReference type="GO" id="GO:0005664">
    <property type="term" value="C:nuclear origin of replication recognition complex"/>
    <property type="evidence" value="ECO:0007669"/>
    <property type="project" value="TreeGrafter"/>
</dbReference>
<reference evidence="13" key="2">
    <citation type="submission" date="2023-05" db="EMBL/GenBank/DDBJ databases">
        <authorList>
            <consortium name="Lawrence Berkeley National Laboratory"/>
            <person name="Steindorff A."/>
            <person name="Hensen N."/>
            <person name="Bonometti L."/>
            <person name="Westerberg I."/>
            <person name="Brannstrom I.O."/>
            <person name="Guillou S."/>
            <person name="Cros-Aarteil S."/>
            <person name="Calhoun S."/>
            <person name="Haridas S."/>
            <person name="Kuo A."/>
            <person name="Mondo S."/>
            <person name="Pangilinan J."/>
            <person name="Riley R."/>
            <person name="Labutti K."/>
            <person name="Andreopoulos B."/>
            <person name="Lipzen A."/>
            <person name="Chen C."/>
            <person name="Yanf M."/>
            <person name="Daum C."/>
            <person name="Ng V."/>
            <person name="Clum A."/>
            <person name="Ohm R."/>
            <person name="Martin F."/>
            <person name="Silar P."/>
            <person name="Natvig D."/>
            <person name="Lalanne C."/>
            <person name="Gautier V."/>
            <person name="Ament-Velasquez S.L."/>
            <person name="Kruys A."/>
            <person name="Hutchinson M.I."/>
            <person name="Powell A.J."/>
            <person name="Barry K."/>
            <person name="Miller A.N."/>
            <person name="Grigoriev I.V."/>
            <person name="Debuchy R."/>
            <person name="Gladieux P."/>
            <person name="Thoren M.H."/>
            <person name="Johannesson H."/>
        </authorList>
    </citation>
    <scope>NUCLEOTIDE SEQUENCE</scope>
    <source>
        <strain evidence="13">CBS 123565</strain>
    </source>
</reference>
<keyword evidence="4" id="KW-0235">DNA replication</keyword>
<dbReference type="GO" id="GO:0008270">
    <property type="term" value="F:zinc ion binding"/>
    <property type="evidence" value="ECO:0007669"/>
    <property type="project" value="UniProtKB-KW"/>
</dbReference>
<dbReference type="Proteomes" id="UP001304895">
    <property type="component" value="Unassembled WGS sequence"/>
</dbReference>
<feature type="compositionally biased region" description="Basic residues" evidence="11">
    <location>
        <begin position="140"/>
        <end position="150"/>
    </location>
</feature>
<dbReference type="GO" id="GO:0005524">
    <property type="term" value="F:ATP binding"/>
    <property type="evidence" value="ECO:0007669"/>
    <property type="project" value="InterPro"/>
</dbReference>
<keyword evidence="14" id="KW-1185">Reference proteome</keyword>
<dbReference type="SMART" id="SM00249">
    <property type="entry name" value="PHD"/>
    <property type="match status" value="1"/>
</dbReference>
<reference evidence="13" key="1">
    <citation type="journal article" date="2023" name="Mol. Phylogenet. Evol.">
        <title>Genome-scale phylogeny and comparative genomics of the fungal order Sordariales.</title>
        <authorList>
            <person name="Hensen N."/>
            <person name="Bonometti L."/>
            <person name="Westerberg I."/>
            <person name="Brannstrom I.O."/>
            <person name="Guillou S."/>
            <person name="Cros-Aarteil S."/>
            <person name="Calhoun S."/>
            <person name="Haridas S."/>
            <person name="Kuo A."/>
            <person name="Mondo S."/>
            <person name="Pangilinan J."/>
            <person name="Riley R."/>
            <person name="LaButti K."/>
            <person name="Andreopoulos B."/>
            <person name="Lipzen A."/>
            <person name="Chen C."/>
            <person name="Yan M."/>
            <person name="Daum C."/>
            <person name="Ng V."/>
            <person name="Clum A."/>
            <person name="Steindorff A."/>
            <person name="Ohm R.A."/>
            <person name="Martin F."/>
            <person name="Silar P."/>
            <person name="Natvig D.O."/>
            <person name="Lalanne C."/>
            <person name="Gautier V."/>
            <person name="Ament-Velasquez S.L."/>
            <person name="Kruys A."/>
            <person name="Hutchinson M.I."/>
            <person name="Powell A.J."/>
            <person name="Barry K."/>
            <person name="Miller A.N."/>
            <person name="Grigoriev I.V."/>
            <person name="Debuchy R."/>
            <person name="Gladieux P."/>
            <person name="Hiltunen Thoren M."/>
            <person name="Johannesson H."/>
        </authorList>
    </citation>
    <scope>NUCLEOTIDE SEQUENCE</scope>
    <source>
        <strain evidence="13">CBS 123565</strain>
    </source>
</reference>
<evidence type="ECO:0000256" key="11">
    <source>
        <dbReference type="SAM" id="MobiDB-lite"/>
    </source>
</evidence>
<dbReference type="SUPFAM" id="SSF57903">
    <property type="entry name" value="FYVE/PHD zinc finger"/>
    <property type="match status" value="1"/>
</dbReference>
<dbReference type="InterPro" id="IPR019787">
    <property type="entry name" value="Znf_PHD-finger"/>
</dbReference>
<dbReference type="InterPro" id="IPR011011">
    <property type="entry name" value="Znf_FYVE_PHD"/>
</dbReference>
<dbReference type="InterPro" id="IPR013083">
    <property type="entry name" value="Znf_RING/FYVE/PHD"/>
</dbReference>
<dbReference type="PANTHER" id="PTHR12087:SF0">
    <property type="entry name" value="ORIGIN RECOGNITION COMPLEX SUBUNIT 4"/>
    <property type="match status" value="1"/>
</dbReference>
<dbReference type="Gene3D" id="3.30.40.10">
    <property type="entry name" value="Zinc/RING finger domain, C3HC4 (zinc finger)"/>
    <property type="match status" value="1"/>
</dbReference>
<comment type="subcellular location">
    <subcellularLocation>
        <location evidence="1">Nucleus</location>
    </subcellularLocation>
</comment>
<keyword evidence="6 10" id="KW-0863">Zinc-finger</keyword>
<comment type="similarity">
    <text evidence="2">Belongs to the ORC4 family.</text>
</comment>
<keyword evidence="7" id="KW-0862">Zinc</keyword>
<evidence type="ECO:0000259" key="12">
    <source>
        <dbReference type="PROSITE" id="PS50016"/>
    </source>
</evidence>
<dbReference type="InterPro" id="IPR016527">
    <property type="entry name" value="ORC4"/>
</dbReference>
<dbReference type="FunFam" id="3.40.50.300:FF:001597">
    <property type="entry name" value="Origin recognition complex subunit Orc4"/>
    <property type="match status" value="1"/>
</dbReference>
<dbReference type="GO" id="GO:0003688">
    <property type="term" value="F:DNA replication origin binding"/>
    <property type="evidence" value="ECO:0007669"/>
    <property type="project" value="TreeGrafter"/>
</dbReference>
<evidence type="ECO:0000256" key="7">
    <source>
        <dbReference type="ARBA" id="ARBA00022833"/>
    </source>
</evidence>
<feature type="compositionally biased region" description="Basic residues" evidence="11">
    <location>
        <begin position="211"/>
        <end position="220"/>
    </location>
</feature>
<feature type="compositionally biased region" description="Acidic residues" evidence="11">
    <location>
        <begin position="286"/>
        <end position="306"/>
    </location>
</feature>
<dbReference type="SMART" id="SM00382">
    <property type="entry name" value="AAA"/>
    <property type="match status" value="1"/>
</dbReference>
<dbReference type="InterPro" id="IPR027417">
    <property type="entry name" value="P-loop_NTPase"/>
</dbReference>
<dbReference type="PANTHER" id="PTHR12087">
    <property type="entry name" value="ORIGIN RECOGNITION COMPLEX SUBUNIT 4"/>
    <property type="match status" value="1"/>
</dbReference>
<keyword evidence="5" id="KW-0479">Metal-binding</keyword>
<name>A0AAN6UK77_9PEZI</name>
<dbReference type="Gene3D" id="3.40.50.300">
    <property type="entry name" value="P-loop containing nucleotide triphosphate hydrolases"/>
    <property type="match status" value="1"/>
</dbReference>
<evidence type="ECO:0000256" key="5">
    <source>
        <dbReference type="ARBA" id="ARBA00022723"/>
    </source>
</evidence>
<dbReference type="PROSITE" id="PS01359">
    <property type="entry name" value="ZF_PHD_1"/>
    <property type="match status" value="1"/>
</dbReference>